<organism evidence="2">
    <name type="scientific">hydrothermal vent metagenome</name>
    <dbReference type="NCBI Taxonomy" id="652676"/>
    <lineage>
        <taxon>unclassified sequences</taxon>
        <taxon>metagenomes</taxon>
        <taxon>ecological metagenomes</taxon>
    </lineage>
</organism>
<evidence type="ECO:0000313" key="2">
    <source>
        <dbReference type="EMBL" id="VAW44545.1"/>
    </source>
</evidence>
<feature type="transmembrane region" description="Helical" evidence="1">
    <location>
        <begin position="69"/>
        <end position="92"/>
    </location>
</feature>
<dbReference type="EMBL" id="UOFC01000010">
    <property type="protein sequence ID" value="VAW44545.1"/>
    <property type="molecule type" value="Genomic_DNA"/>
</dbReference>
<keyword evidence="1" id="KW-0472">Membrane</keyword>
<keyword evidence="1" id="KW-0812">Transmembrane</keyword>
<feature type="transmembrane region" description="Helical" evidence="1">
    <location>
        <begin position="7"/>
        <end position="24"/>
    </location>
</feature>
<protein>
    <submittedName>
        <fullName evidence="2">Uncharacterized protein</fullName>
    </submittedName>
</protein>
<proteinExistence type="predicted"/>
<reference evidence="2" key="1">
    <citation type="submission" date="2018-06" db="EMBL/GenBank/DDBJ databases">
        <authorList>
            <person name="Zhirakovskaya E."/>
        </authorList>
    </citation>
    <scope>NUCLEOTIDE SEQUENCE</scope>
</reference>
<name>A0A3B0VLX4_9ZZZZ</name>
<accession>A0A3B0VLX4</accession>
<feature type="non-terminal residue" evidence="2">
    <location>
        <position position="1"/>
    </location>
</feature>
<keyword evidence="1" id="KW-1133">Transmembrane helix</keyword>
<sequence>LMFWTELPAYLGALFLSILLFPNLFSLLHWFWFIVLWVGFDLSFDVVYRQVYNKMHQREISRKGNVNKWFYYKVAVIQVIIIFFVFMTIYLFSPELL</sequence>
<dbReference type="AlphaFoldDB" id="A0A3B0VLX4"/>
<gene>
    <name evidence="2" type="ORF">MNBD_GAMMA03-621</name>
</gene>
<feature type="transmembrane region" description="Helical" evidence="1">
    <location>
        <begin position="30"/>
        <end position="48"/>
    </location>
</feature>
<evidence type="ECO:0000256" key="1">
    <source>
        <dbReference type="SAM" id="Phobius"/>
    </source>
</evidence>